<dbReference type="AlphaFoldDB" id="A0A8H6I1I1"/>
<protein>
    <submittedName>
        <fullName evidence="2">Uncharacterized protein</fullName>
    </submittedName>
</protein>
<feature type="compositionally biased region" description="Basic residues" evidence="1">
    <location>
        <begin position="7"/>
        <end position="17"/>
    </location>
</feature>
<keyword evidence="3" id="KW-1185">Reference proteome</keyword>
<proteinExistence type="predicted"/>
<name>A0A8H6I1I1_9AGAR</name>
<dbReference type="EMBL" id="JACGCI010000029">
    <property type="protein sequence ID" value="KAF6755671.1"/>
    <property type="molecule type" value="Genomic_DNA"/>
</dbReference>
<feature type="region of interest" description="Disordered" evidence="1">
    <location>
        <begin position="1"/>
        <end position="22"/>
    </location>
</feature>
<organism evidence="2 3">
    <name type="scientific">Ephemerocybe angulata</name>
    <dbReference type="NCBI Taxonomy" id="980116"/>
    <lineage>
        <taxon>Eukaryota</taxon>
        <taxon>Fungi</taxon>
        <taxon>Dikarya</taxon>
        <taxon>Basidiomycota</taxon>
        <taxon>Agaricomycotina</taxon>
        <taxon>Agaricomycetes</taxon>
        <taxon>Agaricomycetidae</taxon>
        <taxon>Agaricales</taxon>
        <taxon>Agaricineae</taxon>
        <taxon>Psathyrellaceae</taxon>
        <taxon>Ephemerocybe</taxon>
    </lineage>
</organism>
<comment type="caution">
    <text evidence="2">The sequence shown here is derived from an EMBL/GenBank/DDBJ whole genome shotgun (WGS) entry which is preliminary data.</text>
</comment>
<reference evidence="2 3" key="1">
    <citation type="submission" date="2020-07" db="EMBL/GenBank/DDBJ databases">
        <title>Comparative genomics of pyrophilous fungi reveals a link between fire events and developmental genes.</title>
        <authorList>
            <consortium name="DOE Joint Genome Institute"/>
            <person name="Steindorff A.S."/>
            <person name="Carver A."/>
            <person name="Calhoun S."/>
            <person name="Stillman K."/>
            <person name="Liu H."/>
            <person name="Lipzen A."/>
            <person name="Pangilinan J."/>
            <person name="Labutti K."/>
            <person name="Bruns T.D."/>
            <person name="Grigoriev I.V."/>
        </authorList>
    </citation>
    <scope>NUCLEOTIDE SEQUENCE [LARGE SCALE GENOMIC DNA]</scope>
    <source>
        <strain evidence="2 3">CBS 144469</strain>
    </source>
</reference>
<gene>
    <name evidence="2" type="ORF">DFP72DRAFT_896192</name>
</gene>
<accession>A0A8H6I1I1</accession>
<sequence>MPDSERRRQRQQRARGWRQRENKRQEVILHSDLVSDCGGLEEVAYAPVYDLYSPASFSVTLMRILTTAVTRRSSLKSPHAPSIPAPRPRHRPSLAFPHPRSLATLSIMPAMRVTGPDSKAARRDGLGDGRGMGRCTATIQCQHFSPPPDSIRTSTCRGYLVYTMNVVDVSHATSSRVRCSQHRVVAGLGAWRSWRALPEAQK</sequence>
<evidence type="ECO:0000313" key="3">
    <source>
        <dbReference type="Proteomes" id="UP000521943"/>
    </source>
</evidence>
<dbReference type="Proteomes" id="UP000521943">
    <property type="component" value="Unassembled WGS sequence"/>
</dbReference>
<evidence type="ECO:0000313" key="2">
    <source>
        <dbReference type="EMBL" id="KAF6755671.1"/>
    </source>
</evidence>
<evidence type="ECO:0000256" key="1">
    <source>
        <dbReference type="SAM" id="MobiDB-lite"/>
    </source>
</evidence>
<feature type="region of interest" description="Disordered" evidence="1">
    <location>
        <begin position="71"/>
        <end position="94"/>
    </location>
</feature>